<dbReference type="SUPFAM" id="SSF50630">
    <property type="entry name" value="Acid proteases"/>
    <property type="match status" value="1"/>
</dbReference>
<sequence length="1682" mass="190323">MMHITSLCPNHHEEVNAMYQGRSNQQQQRWDSNTTTYNESRRPNLNFGWRNQEGSSYQVQPYGSNRGQMVPIQESKGDENTQLLKSMVSQLTSMNNRMMEDKAVNENQFSSISNTLQKLQSDRASDGNQMAYMCKKLEELELKHNNVQSHLTQLSNSVSDVHAKTSGSIPSNTVINPKSLNAIELRSGKKVRFSEEIDSDVDEEVEVESPPLSPMKLPESESVKEKAILAKKNGKAVEQPQVEQQPLLREVGSKERSTFKKGETSEQGILSSTDGKEVKISQLPFPKAYFQGKKMHDEQNEKEMYDLFSKLQINVPFFQLVKSMPSYCKFLKELCTNKRKFRPNERVQVSSNVSALFKPQLPVKCKDPGSFTIPCTIGNVNVAQALLDLGAAINVMPSAIFKSLGVKELKRTSVVLQLADRSIRYPLGIIEDLLVKVKDLVFPADFYVLDMSHESSESTLILGRPFMRTASTLIDMRDGSITMEVGNNKLSFNMYEAMKHPFEDYSLLGLNSIDLALDDVVNEYELNLHTDSYDLNCGISLDSCDNKSPPPSIDTFDSLGSEISNLDSSMVDCWLSSLDDFSLTSLSSFELNSSNDSLPSDDACEEGVFVNVSGHKLVEEAEFEVGSQDLDDLFSKGIALTPTKTSSHVTHFGPQHNVVKGPPSNSLLNRRTKITPHTLRFLNELITPCEVGMEEATFPKPVAAVSQLNVGSTLGKTNEQVVESVELSTSHAPPKLAKGSISPTLDLPRLIPSIVQPPDLELKPLPSNLKYAFLAADGKLPVIISNSLSVSEEERLLDVLSRNRKALGWTLADIPGISPAICTHRILLNEESKPLRQPQRRLNPLILDVVKKEVTKLLSAGIIYPISDSEWVSPVHVVPKKSGITVVKNENNELIPTRVQNAWRVCIDYRKLNEASRKDHFPLPFIDQMLERLAGKSHYCFLDGYSGYFQIPLAPEDQEKTTFTCPFGTYAYRRMPFGLCNAPSTFQRCMMSLFFDFLENCMEVFKDDFTVYGNSFDACLNSLDNVLARCIEKNLVLNYEKCHFMVDHGIVLGHLISSKGIEVDRAKIEVISSLPYPTNIKTLHSFLGHVGFYRRFIKDFSKITLPLSKLLQKDVDFVFDTSCKQAFDELKAHLISPPILHAPDWTLPFELACDASNSAVGVMLGQKHSKLSHVIAYASKTLDSAQKNYTTTEKELFAIIFALDKFRQYLINSQVVVYTDHAAVKFLFTKPQSKPRLIRWMLLLQEFDISIKDRPGTANLVADHLSRLPDGTRGVLDSDFICDDFPDASLMSISLYVPWFANLVNYIVTGLIPEHMSPFQAQKLEREAEHYIWDEPYLWRLCNDQVIRRCISETESKDILSACHSMVCGGHFSAQKTSREVLDSGFYWPTLFKDAYLYCKACDKCQRFGGLGKRHEMPQQPMLFCEAIPTRKDDAQTVSKFLKSNIFCRFGVPRAIVSDRGTHFCNKVIDNLLVKLGVTHKMSTPYHPQTNGQAEVSNREIKHILQKIVKPSRKDWSSRLEEALWAYRTAFKTPIGMSPYRLIYGKACHIPVELEHKTYWAVKMCNMDVEEAGLERKLQMQELEEMRLEAYESSRIYKEKTKLLHDKKIMRKNFKVGDQVLLYRARFKLLDGKLKDKWYGPFTITKVYSFGMVELLDETTGKEFRVNGHLLKLYYDPSSKPT</sequence>
<evidence type="ECO:0000256" key="8">
    <source>
        <dbReference type="SAM" id="MobiDB-lite"/>
    </source>
</evidence>
<comment type="caution">
    <text evidence="10">The sequence shown here is derived from an EMBL/GenBank/DDBJ whole genome shotgun (WGS) entry which is preliminary data.</text>
</comment>
<dbReference type="GO" id="GO:0003964">
    <property type="term" value="F:RNA-directed DNA polymerase activity"/>
    <property type="evidence" value="ECO:0007669"/>
    <property type="project" value="UniProtKB-KW"/>
</dbReference>
<evidence type="ECO:0000256" key="4">
    <source>
        <dbReference type="ARBA" id="ARBA00022722"/>
    </source>
</evidence>
<dbReference type="InterPro" id="IPR012337">
    <property type="entry name" value="RNaseH-like_sf"/>
</dbReference>
<dbReference type="CDD" id="cd09274">
    <property type="entry name" value="RNase_HI_RT_Ty3"/>
    <property type="match status" value="1"/>
</dbReference>
<dbReference type="PROSITE" id="PS50994">
    <property type="entry name" value="INTEGRASE"/>
    <property type="match status" value="1"/>
</dbReference>
<feature type="compositionally biased region" description="Basic and acidic residues" evidence="8">
    <location>
        <begin position="252"/>
        <end position="264"/>
    </location>
</feature>
<evidence type="ECO:0000256" key="3">
    <source>
        <dbReference type="ARBA" id="ARBA00022695"/>
    </source>
</evidence>
<evidence type="ECO:0000256" key="6">
    <source>
        <dbReference type="ARBA" id="ARBA00022801"/>
    </source>
</evidence>
<evidence type="ECO:0000256" key="1">
    <source>
        <dbReference type="ARBA" id="ARBA00012493"/>
    </source>
</evidence>
<keyword evidence="7" id="KW-0695">RNA-directed DNA polymerase</keyword>
<dbReference type="GO" id="GO:0015074">
    <property type="term" value="P:DNA integration"/>
    <property type="evidence" value="ECO:0007669"/>
    <property type="project" value="InterPro"/>
</dbReference>
<dbReference type="Pfam" id="PF00078">
    <property type="entry name" value="RVT_1"/>
    <property type="match status" value="1"/>
</dbReference>
<reference evidence="10" key="1">
    <citation type="submission" date="2023-10" db="EMBL/GenBank/DDBJ databases">
        <title>Chromosome-level genome of the transformable northern wattle, Acacia crassicarpa.</title>
        <authorList>
            <person name="Massaro I."/>
            <person name="Sinha N.R."/>
            <person name="Poethig S."/>
            <person name="Leichty A.R."/>
        </authorList>
    </citation>
    <scope>NUCLEOTIDE SEQUENCE</scope>
    <source>
        <strain evidence="10">Acra3RX</strain>
        <tissue evidence="10">Leaf</tissue>
    </source>
</reference>
<evidence type="ECO:0000256" key="5">
    <source>
        <dbReference type="ARBA" id="ARBA00022759"/>
    </source>
</evidence>
<feature type="region of interest" description="Disordered" evidence="8">
    <location>
        <begin position="21"/>
        <end position="51"/>
    </location>
</feature>
<dbReference type="Pfam" id="PF17921">
    <property type="entry name" value="Integrase_H2C2"/>
    <property type="match status" value="1"/>
</dbReference>
<keyword evidence="5" id="KW-0255">Endonuclease</keyword>
<protein>
    <recommendedName>
        <fullName evidence="1">RNA-directed DNA polymerase</fullName>
        <ecNumber evidence="1">2.7.7.49</ecNumber>
    </recommendedName>
</protein>
<dbReference type="PANTHER" id="PTHR37984:SF5">
    <property type="entry name" value="PROTEIN NYNRIN-LIKE"/>
    <property type="match status" value="1"/>
</dbReference>
<dbReference type="InterPro" id="IPR036397">
    <property type="entry name" value="RNaseH_sf"/>
</dbReference>
<dbReference type="Gene3D" id="3.30.70.270">
    <property type="match status" value="2"/>
</dbReference>
<dbReference type="Pfam" id="PF13650">
    <property type="entry name" value="Asp_protease_2"/>
    <property type="match status" value="1"/>
</dbReference>
<dbReference type="FunFam" id="3.30.70.270:FF:000020">
    <property type="entry name" value="Transposon Tf2-6 polyprotein-like Protein"/>
    <property type="match status" value="1"/>
</dbReference>
<dbReference type="Gene3D" id="3.30.420.10">
    <property type="entry name" value="Ribonuclease H-like superfamily/Ribonuclease H"/>
    <property type="match status" value="1"/>
</dbReference>
<proteinExistence type="predicted"/>
<evidence type="ECO:0000259" key="9">
    <source>
        <dbReference type="PROSITE" id="PS50994"/>
    </source>
</evidence>
<keyword evidence="3" id="KW-0548">Nucleotidyltransferase</keyword>
<dbReference type="InterPro" id="IPR043502">
    <property type="entry name" value="DNA/RNA_pol_sf"/>
</dbReference>
<keyword evidence="2" id="KW-0808">Transferase</keyword>
<dbReference type="InterPro" id="IPR043128">
    <property type="entry name" value="Rev_trsase/Diguanyl_cyclase"/>
</dbReference>
<dbReference type="InterPro" id="IPR001584">
    <property type="entry name" value="Integrase_cat-core"/>
</dbReference>
<feature type="compositionally biased region" description="Polar residues" evidence="8">
    <location>
        <begin position="21"/>
        <end position="38"/>
    </location>
</feature>
<dbReference type="InterPro" id="IPR050951">
    <property type="entry name" value="Retrovirus_Pol_polyprotein"/>
</dbReference>
<dbReference type="EMBL" id="JAWXYG010000012">
    <property type="protein sequence ID" value="KAK4257640.1"/>
    <property type="molecule type" value="Genomic_DNA"/>
</dbReference>
<feature type="region of interest" description="Disordered" evidence="8">
    <location>
        <begin position="196"/>
        <end position="221"/>
    </location>
</feature>
<feature type="compositionally biased region" description="Acidic residues" evidence="8">
    <location>
        <begin position="196"/>
        <end position="207"/>
    </location>
</feature>
<dbReference type="InterPro" id="IPR000477">
    <property type="entry name" value="RT_dom"/>
</dbReference>
<gene>
    <name evidence="10" type="ORF">QN277_007203</name>
</gene>
<feature type="region of interest" description="Disordered" evidence="8">
    <location>
        <begin position="252"/>
        <end position="273"/>
    </location>
</feature>
<evidence type="ECO:0000313" key="11">
    <source>
        <dbReference type="Proteomes" id="UP001293593"/>
    </source>
</evidence>
<dbReference type="InterPro" id="IPR041588">
    <property type="entry name" value="Integrase_H2C2"/>
</dbReference>
<dbReference type="GO" id="GO:0004519">
    <property type="term" value="F:endonuclease activity"/>
    <property type="evidence" value="ECO:0007669"/>
    <property type="project" value="UniProtKB-KW"/>
</dbReference>
<dbReference type="CDD" id="cd01647">
    <property type="entry name" value="RT_LTR"/>
    <property type="match status" value="1"/>
</dbReference>
<evidence type="ECO:0000313" key="10">
    <source>
        <dbReference type="EMBL" id="KAK4257640.1"/>
    </source>
</evidence>
<dbReference type="Gene3D" id="1.10.340.70">
    <property type="match status" value="1"/>
</dbReference>
<dbReference type="EC" id="2.7.7.49" evidence="1"/>
<dbReference type="Gene3D" id="3.10.10.10">
    <property type="entry name" value="HIV Type 1 Reverse Transcriptase, subunit A, domain 1"/>
    <property type="match status" value="1"/>
</dbReference>
<dbReference type="InterPro" id="IPR021109">
    <property type="entry name" value="Peptidase_aspartic_dom_sf"/>
</dbReference>
<dbReference type="SUPFAM" id="SSF53098">
    <property type="entry name" value="Ribonuclease H-like"/>
    <property type="match status" value="1"/>
</dbReference>
<dbReference type="Gene3D" id="2.40.70.10">
    <property type="entry name" value="Acid Proteases"/>
    <property type="match status" value="1"/>
</dbReference>
<dbReference type="GO" id="GO:0003676">
    <property type="term" value="F:nucleic acid binding"/>
    <property type="evidence" value="ECO:0007669"/>
    <property type="project" value="InterPro"/>
</dbReference>
<accession>A0AAE1IU97</accession>
<evidence type="ECO:0000256" key="7">
    <source>
        <dbReference type="ARBA" id="ARBA00022918"/>
    </source>
</evidence>
<dbReference type="Pfam" id="PF00665">
    <property type="entry name" value="rve"/>
    <property type="match status" value="1"/>
</dbReference>
<keyword evidence="6" id="KW-0378">Hydrolase</keyword>
<evidence type="ECO:0000256" key="2">
    <source>
        <dbReference type="ARBA" id="ARBA00022679"/>
    </source>
</evidence>
<keyword evidence="11" id="KW-1185">Reference proteome</keyword>
<dbReference type="Pfam" id="PF17917">
    <property type="entry name" value="RT_RNaseH"/>
    <property type="match status" value="1"/>
</dbReference>
<dbReference type="InterPro" id="IPR041373">
    <property type="entry name" value="RT_RNaseH"/>
</dbReference>
<organism evidence="10 11">
    <name type="scientific">Acacia crassicarpa</name>
    <name type="common">northern wattle</name>
    <dbReference type="NCBI Taxonomy" id="499986"/>
    <lineage>
        <taxon>Eukaryota</taxon>
        <taxon>Viridiplantae</taxon>
        <taxon>Streptophyta</taxon>
        <taxon>Embryophyta</taxon>
        <taxon>Tracheophyta</taxon>
        <taxon>Spermatophyta</taxon>
        <taxon>Magnoliopsida</taxon>
        <taxon>eudicotyledons</taxon>
        <taxon>Gunneridae</taxon>
        <taxon>Pentapetalae</taxon>
        <taxon>rosids</taxon>
        <taxon>fabids</taxon>
        <taxon>Fabales</taxon>
        <taxon>Fabaceae</taxon>
        <taxon>Caesalpinioideae</taxon>
        <taxon>mimosoid clade</taxon>
        <taxon>Acacieae</taxon>
        <taxon>Acacia</taxon>
    </lineage>
</organism>
<dbReference type="GO" id="GO:0016787">
    <property type="term" value="F:hydrolase activity"/>
    <property type="evidence" value="ECO:0007669"/>
    <property type="project" value="UniProtKB-KW"/>
</dbReference>
<name>A0AAE1IU97_9FABA</name>
<keyword evidence="4" id="KW-0540">Nuclease</keyword>
<dbReference type="CDD" id="cd00303">
    <property type="entry name" value="retropepsin_like"/>
    <property type="match status" value="1"/>
</dbReference>
<dbReference type="PANTHER" id="PTHR37984">
    <property type="entry name" value="PROTEIN CBG26694"/>
    <property type="match status" value="1"/>
</dbReference>
<dbReference type="SUPFAM" id="SSF56672">
    <property type="entry name" value="DNA/RNA polymerases"/>
    <property type="match status" value="1"/>
</dbReference>
<dbReference type="Proteomes" id="UP001293593">
    <property type="component" value="Unassembled WGS sequence"/>
</dbReference>
<feature type="domain" description="Integrase catalytic" evidence="9">
    <location>
        <begin position="1430"/>
        <end position="1547"/>
    </location>
</feature>